<evidence type="ECO:0000313" key="4">
    <source>
        <dbReference type="Proteomes" id="UP001550603"/>
    </source>
</evidence>
<accession>A0ABV2Y9F1</accession>
<reference evidence="3 4" key="1">
    <citation type="submission" date="2024-06" db="EMBL/GenBank/DDBJ databases">
        <title>The Natural Products Discovery Center: Release of the First 8490 Sequenced Strains for Exploring Actinobacteria Biosynthetic Diversity.</title>
        <authorList>
            <person name="Kalkreuter E."/>
            <person name="Kautsar S.A."/>
            <person name="Yang D."/>
            <person name="Bader C.D."/>
            <person name="Teijaro C.N."/>
            <person name="Fluegel L."/>
            <person name="Davis C.M."/>
            <person name="Simpson J.R."/>
            <person name="Lauterbach L."/>
            <person name="Steele A.D."/>
            <person name="Gui C."/>
            <person name="Meng S."/>
            <person name="Li G."/>
            <person name="Viehrig K."/>
            <person name="Ye F."/>
            <person name="Su P."/>
            <person name="Kiefer A.F."/>
            <person name="Nichols A."/>
            <person name="Cepeda A.J."/>
            <person name="Yan W."/>
            <person name="Fan B."/>
            <person name="Jiang Y."/>
            <person name="Adhikari A."/>
            <person name="Zheng C.-J."/>
            <person name="Schuster L."/>
            <person name="Cowan T.M."/>
            <person name="Smanski M.J."/>
            <person name="Chevrette M.G."/>
            <person name="De Carvalho L.P.S."/>
            <person name="Shen B."/>
        </authorList>
    </citation>
    <scope>NUCLEOTIDE SEQUENCE [LARGE SCALE GENOMIC DNA]</scope>
    <source>
        <strain evidence="3 4">NPDC019583</strain>
    </source>
</reference>
<dbReference type="Proteomes" id="UP001550603">
    <property type="component" value="Unassembled WGS sequence"/>
</dbReference>
<feature type="transmembrane region" description="Helical" evidence="2">
    <location>
        <begin position="20"/>
        <end position="39"/>
    </location>
</feature>
<keyword evidence="2" id="KW-1133">Transmembrane helix</keyword>
<name>A0ABV2Y9F1_9ACTN</name>
<gene>
    <name evidence="3" type="ORF">ABZ568_41915</name>
</gene>
<comment type="caution">
    <text evidence="3">The sequence shown here is derived from an EMBL/GenBank/DDBJ whole genome shotgun (WGS) entry which is preliminary data.</text>
</comment>
<organism evidence="3 4">
    <name type="scientific">Streptomyces olindensis</name>
    <dbReference type="NCBI Taxonomy" id="358823"/>
    <lineage>
        <taxon>Bacteria</taxon>
        <taxon>Bacillati</taxon>
        <taxon>Actinomycetota</taxon>
        <taxon>Actinomycetes</taxon>
        <taxon>Kitasatosporales</taxon>
        <taxon>Streptomycetaceae</taxon>
        <taxon>Streptomyces</taxon>
    </lineage>
</organism>
<dbReference type="EMBL" id="JBEYBN010000133">
    <property type="protein sequence ID" value="MEU2272893.1"/>
    <property type="molecule type" value="Genomic_DNA"/>
</dbReference>
<feature type="region of interest" description="Disordered" evidence="1">
    <location>
        <begin position="39"/>
        <end position="61"/>
    </location>
</feature>
<keyword evidence="4" id="KW-1185">Reference proteome</keyword>
<protein>
    <submittedName>
        <fullName evidence="3">Serine/threonine protein kinase</fullName>
    </submittedName>
</protein>
<evidence type="ECO:0000256" key="2">
    <source>
        <dbReference type="SAM" id="Phobius"/>
    </source>
</evidence>
<keyword evidence="2" id="KW-0812">Transmembrane</keyword>
<dbReference type="GO" id="GO:0004674">
    <property type="term" value="F:protein serine/threonine kinase activity"/>
    <property type="evidence" value="ECO:0007669"/>
    <property type="project" value="UniProtKB-KW"/>
</dbReference>
<proteinExistence type="predicted"/>
<keyword evidence="3" id="KW-0723">Serine/threonine-protein kinase</keyword>
<keyword evidence="3" id="KW-0808">Transferase</keyword>
<feature type="non-terminal residue" evidence="3">
    <location>
        <position position="1"/>
    </location>
</feature>
<sequence>SGAPRPGSARNRAATRRRRVALGAGAVALAAAVGVGAWFSTSDDDGGAPPQDTKNSAPQSP</sequence>
<keyword evidence="2" id="KW-0472">Membrane</keyword>
<evidence type="ECO:0000313" key="3">
    <source>
        <dbReference type="EMBL" id="MEU2272893.1"/>
    </source>
</evidence>
<keyword evidence="3" id="KW-0418">Kinase</keyword>
<evidence type="ECO:0000256" key="1">
    <source>
        <dbReference type="SAM" id="MobiDB-lite"/>
    </source>
</evidence>
<feature type="compositionally biased region" description="Polar residues" evidence="1">
    <location>
        <begin position="52"/>
        <end position="61"/>
    </location>
</feature>